<keyword evidence="6" id="KW-1185">Reference proteome</keyword>
<feature type="domain" description="Crinkler effector protein N-terminal" evidence="4">
    <location>
        <begin position="43"/>
        <end position="136"/>
    </location>
</feature>
<comment type="caution">
    <text evidence="5">The sequence shown here is derived from an EMBL/GenBank/DDBJ whole genome shotgun (WGS) entry which is preliminary data.</text>
</comment>
<accession>A0A397HKW9</accession>
<dbReference type="GO" id="GO:0043657">
    <property type="term" value="C:host cell"/>
    <property type="evidence" value="ECO:0007669"/>
    <property type="project" value="UniProtKB-SubCell"/>
</dbReference>
<evidence type="ECO:0000313" key="5">
    <source>
        <dbReference type="EMBL" id="RHZ62256.1"/>
    </source>
</evidence>
<reference evidence="5 6" key="1">
    <citation type="submission" date="2018-08" db="EMBL/GenBank/DDBJ databases">
        <title>Genome and evolution of the arbuscular mycorrhizal fungus Diversispora epigaea (formerly Glomus versiforme) and its bacterial endosymbionts.</title>
        <authorList>
            <person name="Sun X."/>
            <person name="Fei Z."/>
            <person name="Harrison M."/>
        </authorList>
    </citation>
    <scope>NUCLEOTIDE SEQUENCE [LARGE SCALE GENOMIC DNA]</scope>
    <source>
        <strain evidence="5 6">IT104</strain>
    </source>
</reference>
<dbReference type="GO" id="GO:0005576">
    <property type="term" value="C:extracellular region"/>
    <property type="evidence" value="ECO:0007669"/>
    <property type="project" value="UniProtKB-SubCell"/>
</dbReference>
<dbReference type="AlphaFoldDB" id="A0A397HKW9"/>
<gene>
    <name evidence="5" type="ORF">Glove_341g2</name>
</gene>
<evidence type="ECO:0000313" key="6">
    <source>
        <dbReference type="Proteomes" id="UP000266861"/>
    </source>
</evidence>
<organism evidence="5 6">
    <name type="scientific">Diversispora epigaea</name>
    <dbReference type="NCBI Taxonomy" id="1348612"/>
    <lineage>
        <taxon>Eukaryota</taxon>
        <taxon>Fungi</taxon>
        <taxon>Fungi incertae sedis</taxon>
        <taxon>Mucoromycota</taxon>
        <taxon>Glomeromycotina</taxon>
        <taxon>Glomeromycetes</taxon>
        <taxon>Diversisporales</taxon>
        <taxon>Diversisporaceae</taxon>
        <taxon>Diversispora</taxon>
    </lineage>
</organism>
<evidence type="ECO:0000259" key="4">
    <source>
        <dbReference type="Pfam" id="PF20147"/>
    </source>
</evidence>
<proteinExistence type="predicted"/>
<dbReference type="InterPro" id="IPR045379">
    <property type="entry name" value="Crinkler_N"/>
</dbReference>
<comment type="subcellular location">
    <subcellularLocation>
        <location evidence="1">Host cell</location>
    </subcellularLocation>
    <subcellularLocation>
        <location evidence="2">Secreted</location>
    </subcellularLocation>
</comment>
<evidence type="ECO:0000256" key="2">
    <source>
        <dbReference type="ARBA" id="ARBA00004613"/>
    </source>
</evidence>
<dbReference type="Proteomes" id="UP000266861">
    <property type="component" value="Unassembled WGS sequence"/>
</dbReference>
<dbReference type="EMBL" id="PQFF01000311">
    <property type="protein sequence ID" value="RHZ62256.1"/>
    <property type="molecule type" value="Genomic_DNA"/>
</dbReference>
<sequence>MAQTIARTQMFLKIFQTRRYFSVISTVHKIKLNAMVIPKNGTRKNDFITIDIPHNENFSSLKKEVLKHTSFQNVGEDQITVGFLKDKAEIEEVFEKYNKEKVMREETMDVNEVTLSDKISKYFKSSPSEKLVHFLVFLEKDRNEY</sequence>
<evidence type="ECO:0000256" key="3">
    <source>
        <dbReference type="ARBA" id="ARBA00022525"/>
    </source>
</evidence>
<evidence type="ECO:0000256" key="1">
    <source>
        <dbReference type="ARBA" id="ARBA00004340"/>
    </source>
</evidence>
<name>A0A397HKW9_9GLOM</name>
<keyword evidence="3" id="KW-0964">Secreted</keyword>
<dbReference type="OrthoDB" id="10394035at2759"/>
<protein>
    <recommendedName>
        <fullName evidence="4">Crinkler effector protein N-terminal domain-containing protein</fullName>
    </recommendedName>
</protein>
<dbReference type="Pfam" id="PF20147">
    <property type="entry name" value="Crinkler"/>
    <property type="match status" value="1"/>
</dbReference>